<evidence type="ECO:0000313" key="1">
    <source>
        <dbReference type="EMBL" id="EEE56490.1"/>
    </source>
</evidence>
<protein>
    <submittedName>
        <fullName evidence="1">Uncharacterized protein</fullName>
    </submittedName>
</protein>
<reference evidence="1" key="1">
    <citation type="journal article" date="2005" name="PLoS Biol.">
        <title>The genomes of Oryza sativa: a history of duplications.</title>
        <authorList>
            <person name="Yu J."/>
            <person name="Wang J."/>
            <person name="Lin W."/>
            <person name="Li S."/>
            <person name="Li H."/>
            <person name="Zhou J."/>
            <person name="Ni P."/>
            <person name="Dong W."/>
            <person name="Hu S."/>
            <person name="Zeng C."/>
            <person name="Zhang J."/>
            <person name="Zhang Y."/>
            <person name="Li R."/>
            <person name="Xu Z."/>
            <person name="Li S."/>
            <person name="Li X."/>
            <person name="Zheng H."/>
            <person name="Cong L."/>
            <person name="Lin L."/>
            <person name="Yin J."/>
            <person name="Geng J."/>
            <person name="Li G."/>
            <person name="Shi J."/>
            <person name="Liu J."/>
            <person name="Lv H."/>
            <person name="Li J."/>
            <person name="Wang J."/>
            <person name="Deng Y."/>
            <person name="Ran L."/>
            <person name="Shi X."/>
            <person name="Wang X."/>
            <person name="Wu Q."/>
            <person name="Li C."/>
            <person name="Ren X."/>
            <person name="Wang J."/>
            <person name="Wang X."/>
            <person name="Li D."/>
            <person name="Liu D."/>
            <person name="Zhang X."/>
            <person name="Ji Z."/>
            <person name="Zhao W."/>
            <person name="Sun Y."/>
            <person name="Zhang Z."/>
            <person name="Bao J."/>
            <person name="Han Y."/>
            <person name="Dong L."/>
            <person name="Ji J."/>
            <person name="Chen P."/>
            <person name="Wu S."/>
            <person name="Liu J."/>
            <person name="Xiao Y."/>
            <person name="Bu D."/>
            <person name="Tan J."/>
            <person name="Yang L."/>
            <person name="Ye C."/>
            <person name="Zhang J."/>
            <person name="Xu J."/>
            <person name="Zhou Y."/>
            <person name="Yu Y."/>
            <person name="Zhang B."/>
            <person name="Zhuang S."/>
            <person name="Wei H."/>
            <person name="Liu B."/>
            <person name="Lei M."/>
            <person name="Yu H."/>
            <person name="Li Y."/>
            <person name="Xu H."/>
            <person name="Wei S."/>
            <person name="He X."/>
            <person name="Fang L."/>
            <person name="Zhang Z."/>
            <person name="Zhang Y."/>
            <person name="Huang X."/>
            <person name="Su Z."/>
            <person name="Tong W."/>
            <person name="Li J."/>
            <person name="Tong Z."/>
            <person name="Li S."/>
            <person name="Ye J."/>
            <person name="Wang L."/>
            <person name="Fang L."/>
            <person name="Lei T."/>
            <person name="Chen C."/>
            <person name="Chen H."/>
            <person name="Xu Z."/>
            <person name="Li H."/>
            <person name="Huang H."/>
            <person name="Zhang F."/>
            <person name="Xu H."/>
            <person name="Li N."/>
            <person name="Zhao C."/>
            <person name="Li S."/>
            <person name="Dong L."/>
            <person name="Huang Y."/>
            <person name="Li L."/>
            <person name="Xi Y."/>
            <person name="Qi Q."/>
            <person name="Li W."/>
            <person name="Zhang B."/>
            <person name="Hu W."/>
            <person name="Zhang Y."/>
            <person name="Tian X."/>
            <person name="Jiao Y."/>
            <person name="Liang X."/>
            <person name="Jin J."/>
            <person name="Gao L."/>
            <person name="Zheng W."/>
            <person name="Hao B."/>
            <person name="Liu S."/>
            <person name="Wang W."/>
            <person name="Yuan L."/>
            <person name="Cao M."/>
            <person name="McDermott J."/>
            <person name="Samudrala R."/>
            <person name="Wang J."/>
            <person name="Wong G.K."/>
            <person name="Yang H."/>
        </authorList>
    </citation>
    <scope>NUCLEOTIDE SEQUENCE [LARGE SCALE GENOMIC DNA]</scope>
</reference>
<dbReference type="Proteomes" id="UP000007752">
    <property type="component" value="Chromosome 2"/>
</dbReference>
<gene>
    <name evidence="1" type="ORF">OsJ_05729</name>
</gene>
<dbReference type="AlphaFoldDB" id="B9F3T8"/>
<name>B9F3T8_ORYSJ</name>
<proteinExistence type="predicted"/>
<accession>B9F3T8</accession>
<reference evidence="1" key="2">
    <citation type="submission" date="2008-12" db="EMBL/GenBank/DDBJ databases">
        <title>Improved gene annotation of the rice (Oryza sativa) genomes.</title>
        <authorList>
            <person name="Wang J."/>
            <person name="Li R."/>
            <person name="Fan W."/>
            <person name="Huang Q."/>
            <person name="Zhang J."/>
            <person name="Zhou Y."/>
            <person name="Hu Y."/>
            <person name="Zi S."/>
            <person name="Li J."/>
            <person name="Ni P."/>
            <person name="Zheng H."/>
            <person name="Zhang Y."/>
            <person name="Zhao M."/>
            <person name="Hao Q."/>
            <person name="McDermott J."/>
            <person name="Samudrala R."/>
            <person name="Kristiansen K."/>
            <person name="Wong G.K.-S."/>
        </authorList>
    </citation>
    <scope>NUCLEOTIDE SEQUENCE</scope>
</reference>
<organism evidence="1">
    <name type="scientific">Oryza sativa subsp. japonica</name>
    <name type="common">Rice</name>
    <dbReference type="NCBI Taxonomy" id="39947"/>
    <lineage>
        <taxon>Eukaryota</taxon>
        <taxon>Viridiplantae</taxon>
        <taxon>Streptophyta</taxon>
        <taxon>Embryophyta</taxon>
        <taxon>Tracheophyta</taxon>
        <taxon>Spermatophyta</taxon>
        <taxon>Magnoliopsida</taxon>
        <taxon>Liliopsida</taxon>
        <taxon>Poales</taxon>
        <taxon>Poaceae</taxon>
        <taxon>BOP clade</taxon>
        <taxon>Oryzoideae</taxon>
        <taxon>Oryzeae</taxon>
        <taxon>Oryzinae</taxon>
        <taxon>Oryza</taxon>
        <taxon>Oryza sativa</taxon>
    </lineage>
</organism>
<dbReference type="EMBL" id="CM000139">
    <property type="protein sequence ID" value="EEE56490.1"/>
    <property type="molecule type" value="Genomic_DNA"/>
</dbReference>
<sequence length="111" mass="11131">MASPAGAIGGASPSGRVLGPALDRIIKNAAWRKHSGLVAAAKAALDLLSSSAYASASAPSPPSLLLRVSRRPPADACIHALLLALESASPKVADPALDCVAQVALPPPPRR</sequence>